<dbReference type="RefSeq" id="WP_196934605.1">
    <property type="nucleotide sequence ID" value="NZ_MU158698.1"/>
</dbReference>
<evidence type="ECO:0000259" key="2">
    <source>
        <dbReference type="PROSITE" id="PS50213"/>
    </source>
</evidence>
<dbReference type="Gene3D" id="2.60.120.260">
    <property type="entry name" value="Galactose-binding domain-like"/>
    <property type="match status" value="1"/>
</dbReference>
<dbReference type="EMBL" id="PRDK01000001">
    <property type="protein sequence ID" value="MBE8712264.1"/>
    <property type="molecule type" value="Genomic_DNA"/>
</dbReference>
<name>A0A928UXA0_9SPHI</name>
<feature type="chain" id="PRO_5036997509" evidence="1">
    <location>
        <begin position="21"/>
        <end position="366"/>
    </location>
</feature>
<dbReference type="Pfam" id="PF02469">
    <property type="entry name" value="Fasciclin"/>
    <property type="match status" value="1"/>
</dbReference>
<dbReference type="InterPro" id="IPR008979">
    <property type="entry name" value="Galactose-bd-like_sf"/>
</dbReference>
<dbReference type="PROSITE" id="PS50213">
    <property type="entry name" value="FAS1"/>
    <property type="match status" value="1"/>
</dbReference>
<dbReference type="InterPro" id="IPR036378">
    <property type="entry name" value="FAS1_dom_sf"/>
</dbReference>
<evidence type="ECO:0000313" key="4">
    <source>
        <dbReference type="Proteomes" id="UP000616201"/>
    </source>
</evidence>
<dbReference type="Pfam" id="PF00754">
    <property type="entry name" value="F5_F8_type_C"/>
    <property type="match status" value="1"/>
</dbReference>
<sequence>MKNTNYIILLVSLFFCMSCAKDGGFYDQQIKSVEYNGTVYEYLKSQPGVFDSLIQVIDRVGLQEILNDSAITLFAPSNQSFRLAIENLNNTRKLAEQPIEFLSSIQYEHLDTMASQYIIRGVLPTDSMQRQDGIAMRDFKYNYPMHAKLHLTSSSGYQGGGPTLIDFSDTKRSQFYRNWVTTSTASINIKTSNGIVHVVNQDHVFGFNAFVSRLTYIPPPPNLFVTVGGTYSVSNENSGGPNAVEASKYVFDGNPETKYLYGGIPGDFWLQVQFAEPQVANAYTLTSANDDPNRDPTDWRLQGSQDGSTWVALDSKVSEVFASRFQLRVFRFANTTAYKYYRINFMRLRSGNVFQLADWSMNIEER</sequence>
<evidence type="ECO:0000313" key="3">
    <source>
        <dbReference type="EMBL" id="MBE8712264.1"/>
    </source>
</evidence>
<keyword evidence="4" id="KW-1185">Reference proteome</keyword>
<dbReference type="InterPro" id="IPR000421">
    <property type="entry name" value="FA58C"/>
</dbReference>
<dbReference type="InterPro" id="IPR000782">
    <property type="entry name" value="FAS1_domain"/>
</dbReference>
<dbReference type="SUPFAM" id="SSF49785">
    <property type="entry name" value="Galactose-binding domain-like"/>
    <property type="match status" value="1"/>
</dbReference>
<dbReference type="Proteomes" id="UP000616201">
    <property type="component" value="Unassembled WGS sequence"/>
</dbReference>
<proteinExistence type="predicted"/>
<reference evidence="3" key="1">
    <citation type="submission" date="2018-02" db="EMBL/GenBank/DDBJ databases">
        <authorList>
            <person name="Vasarhelyi B.M."/>
            <person name="Deshmukh S."/>
            <person name="Balint B."/>
            <person name="Kukolya J."/>
        </authorList>
    </citation>
    <scope>NUCLEOTIDE SEQUENCE</scope>
    <source>
        <strain evidence="3">KB22</strain>
    </source>
</reference>
<feature type="signal peptide" evidence="1">
    <location>
        <begin position="1"/>
        <end position="20"/>
    </location>
</feature>
<organism evidence="3 4">
    <name type="scientific">Sphingobacterium hungaricum</name>
    <dbReference type="NCBI Taxonomy" id="2082723"/>
    <lineage>
        <taxon>Bacteria</taxon>
        <taxon>Pseudomonadati</taxon>
        <taxon>Bacteroidota</taxon>
        <taxon>Sphingobacteriia</taxon>
        <taxon>Sphingobacteriales</taxon>
        <taxon>Sphingobacteriaceae</taxon>
        <taxon>Sphingobacterium</taxon>
    </lineage>
</organism>
<protein>
    <submittedName>
        <fullName evidence="3">ATP/GTP-binding protein</fullName>
    </submittedName>
</protein>
<gene>
    <name evidence="3" type="ORF">C4F49_01040</name>
</gene>
<dbReference type="AlphaFoldDB" id="A0A928UXA0"/>
<feature type="domain" description="FAS1" evidence="2">
    <location>
        <begin position="36"/>
        <end position="203"/>
    </location>
</feature>
<dbReference type="Gene3D" id="2.30.180.10">
    <property type="entry name" value="FAS1 domain"/>
    <property type="match status" value="1"/>
</dbReference>
<keyword evidence="1" id="KW-0732">Signal</keyword>
<evidence type="ECO:0000256" key="1">
    <source>
        <dbReference type="SAM" id="SignalP"/>
    </source>
</evidence>
<dbReference type="SUPFAM" id="SSF82153">
    <property type="entry name" value="FAS1 domain"/>
    <property type="match status" value="1"/>
</dbReference>
<comment type="caution">
    <text evidence="3">The sequence shown here is derived from an EMBL/GenBank/DDBJ whole genome shotgun (WGS) entry which is preliminary data.</text>
</comment>
<accession>A0A928UXA0</accession>